<name>A0AAV9RHK9_9TELE</name>
<accession>A0AAV9RHK9</accession>
<organism evidence="1 2">
    <name type="scientific">Crenichthys baileyi</name>
    <name type="common">White River springfish</name>
    <dbReference type="NCBI Taxonomy" id="28760"/>
    <lineage>
        <taxon>Eukaryota</taxon>
        <taxon>Metazoa</taxon>
        <taxon>Chordata</taxon>
        <taxon>Craniata</taxon>
        <taxon>Vertebrata</taxon>
        <taxon>Euteleostomi</taxon>
        <taxon>Actinopterygii</taxon>
        <taxon>Neopterygii</taxon>
        <taxon>Teleostei</taxon>
        <taxon>Neoteleostei</taxon>
        <taxon>Acanthomorphata</taxon>
        <taxon>Ovalentaria</taxon>
        <taxon>Atherinomorphae</taxon>
        <taxon>Cyprinodontiformes</taxon>
        <taxon>Goodeidae</taxon>
        <taxon>Crenichthys</taxon>
    </lineage>
</organism>
<protein>
    <submittedName>
        <fullName evidence="1">Uncharacterized protein</fullName>
    </submittedName>
</protein>
<keyword evidence="2" id="KW-1185">Reference proteome</keyword>
<dbReference type="Proteomes" id="UP001311232">
    <property type="component" value="Unassembled WGS sequence"/>
</dbReference>
<dbReference type="AlphaFoldDB" id="A0AAV9RHK9"/>
<gene>
    <name evidence="1" type="ORF">CRENBAI_026287</name>
</gene>
<reference evidence="1 2" key="1">
    <citation type="submission" date="2021-06" db="EMBL/GenBank/DDBJ databases">
        <authorList>
            <person name="Palmer J.M."/>
        </authorList>
    </citation>
    <scope>NUCLEOTIDE SEQUENCE [LARGE SCALE GENOMIC DNA]</scope>
    <source>
        <strain evidence="1 2">MEX-2019</strain>
        <tissue evidence="1">Muscle</tissue>
    </source>
</reference>
<dbReference type="EMBL" id="JAHHUM010001816">
    <property type="protein sequence ID" value="KAK5608397.1"/>
    <property type="molecule type" value="Genomic_DNA"/>
</dbReference>
<evidence type="ECO:0000313" key="2">
    <source>
        <dbReference type="Proteomes" id="UP001311232"/>
    </source>
</evidence>
<proteinExistence type="predicted"/>
<comment type="caution">
    <text evidence="1">The sequence shown here is derived from an EMBL/GenBank/DDBJ whole genome shotgun (WGS) entry which is preliminary data.</text>
</comment>
<sequence length="109" mass="12515">MEERQKGQFMKESQKPCLPFATSHVGENMWRMVPGHIRPKPNFLALCPKCNNAQGEKCSMLKHRGDSIRFGGCWEKLEIGAEVHLSAGQTTQNRERARWNGLDQILIMY</sequence>
<evidence type="ECO:0000313" key="1">
    <source>
        <dbReference type="EMBL" id="KAK5608397.1"/>
    </source>
</evidence>